<dbReference type="Pfam" id="PF00196">
    <property type="entry name" value="GerE"/>
    <property type="match status" value="1"/>
</dbReference>
<reference evidence="7 8" key="1">
    <citation type="submission" date="2017-02" db="EMBL/GenBank/DDBJ databases">
        <authorList>
            <person name="Peterson S.W."/>
        </authorList>
    </citation>
    <scope>NUCLEOTIDE SEQUENCE [LARGE SCALE GENOMIC DNA]</scope>
    <source>
        <strain evidence="7 8">DSM 22323</strain>
    </source>
</reference>
<protein>
    <submittedName>
        <fullName evidence="7">Regulatory protein, luxR family</fullName>
    </submittedName>
</protein>
<dbReference type="InterPro" id="IPR016032">
    <property type="entry name" value="Sig_transdc_resp-reg_C-effctor"/>
</dbReference>
<dbReference type="CDD" id="cd06170">
    <property type="entry name" value="LuxR_C_like"/>
    <property type="match status" value="1"/>
</dbReference>
<evidence type="ECO:0000256" key="1">
    <source>
        <dbReference type="ARBA" id="ARBA00023015"/>
    </source>
</evidence>
<feature type="transmembrane region" description="Helical" evidence="5">
    <location>
        <begin position="272"/>
        <end position="292"/>
    </location>
</feature>
<dbReference type="PROSITE" id="PS50043">
    <property type="entry name" value="HTH_LUXR_2"/>
    <property type="match status" value="1"/>
</dbReference>
<organism evidence="7 8">
    <name type="scientific">Soonwooa buanensis</name>
    <dbReference type="NCBI Taxonomy" id="619805"/>
    <lineage>
        <taxon>Bacteria</taxon>
        <taxon>Pseudomonadati</taxon>
        <taxon>Bacteroidota</taxon>
        <taxon>Flavobacteriia</taxon>
        <taxon>Flavobacteriales</taxon>
        <taxon>Weeksellaceae</taxon>
        <taxon>Chryseobacterium group</taxon>
        <taxon>Soonwooa</taxon>
    </lineage>
</organism>
<dbReference type="Gene3D" id="1.10.10.10">
    <property type="entry name" value="Winged helix-like DNA-binding domain superfamily/Winged helix DNA-binding domain"/>
    <property type="match status" value="1"/>
</dbReference>
<evidence type="ECO:0000313" key="8">
    <source>
        <dbReference type="Proteomes" id="UP000191112"/>
    </source>
</evidence>
<dbReference type="InterPro" id="IPR011990">
    <property type="entry name" value="TPR-like_helical_dom_sf"/>
</dbReference>
<dbReference type="SUPFAM" id="SSF46894">
    <property type="entry name" value="C-terminal effector domain of the bipartite response regulators"/>
    <property type="match status" value="1"/>
</dbReference>
<keyword evidence="1" id="KW-0805">Transcription regulation</keyword>
<name>A0A1T5EIS3_9FLAO</name>
<gene>
    <name evidence="7" type="ORF">SAMN05660477_01444</name>
</gene>
<evidence type="ECO:0000256" key="2">
    <source>
        <dbReference type="ARBA" id="ARBA00023125"/>
    </source>
</evidence>
<keyword evidence="3" id="KW-0804">Transcription</keyword>
<dbReference type="GO" id="GO:0003677">
    <property type="term" value="F:DNA binding"/>
    <property type="evidence" value="ECO:0007669"/>
    <property type="project" value="UniProtKB-KW"/>
</dbReference>
<dbReference type="AlphaFoldDB" id="A0A1T5EIS3"/>
<proteinExistence type="predicted"/>
<evidence type="ECO:0000256" key="5">
    <source>
        <dbReference type="SAM" id="Phobius"/>
    </source>
</evidence>
<keyword evidence="8" id="KW-1185">Reference proteome</keyword>
<dbReference type="Proteomes" id="UP000191112">
    <property type="component" value="Unassembled WGS sequence"/>
</dbReference>
<feature type="domain" description="HTH luxR-type" evidence="6">
    <location>
        <begin position="327"/>
        <end position="393"/>
    </location>
</feature>
<keyword evidence="5" id="KW-0472">Membrane</keyword>
<dbReference type="SUPFAM" id="SSF48452">
    <property type="entry name" value="TPR-like"/>
    <property type="match status" value="1"/>
</dbReference>
<dbReference type="GO" id="GO:0006355">
    <property type="term" value="P:regulation of DNA-templated transcription"/>
    <property type="evidence" value="ECO:0007669"/>
    <property type="project" value="InterPro"/>
</dbReference>
<dbReference type="PANTHER" id="PTHR44688">
    <property type="entry name" value="DNA-BINDING TRANSCRIPTIONAL ACTIVATOR DEVR_DOSR"/>
    <property type="match status" value="1"/>
</dbReference>
<dbReference type="RefSeq" id="WP_159447635.1">
    <property type="nucleotide sequence ID" value="NZ_FUYZ01000003.1"/>
</dbReference>
<sequence length="394" mass="46177">MKAQQINSEALNTEISQLNDAYKYEESIIKLEEILHNKKSQNYDRYNAYLQKALTFKRLYNYPEVLENLDLAFEEAKDTDFVEEAEVRVLTEKMFVEFDLRNFDKAEKLIKDLSKKNIDLLDAETQAFYLSAVAVLQIINKNYNAAQLTLEDAIGILERKSPKHLPLIYTKIIGLSEHLKDKNLAQNAFDKGIHYAEKYNMDIYKISLYYTMSHFFLTFEDYKNAYLYENQGVEISARYNAAFQNGKLSVLERNLLNKRKNVELDYQKKIKYILAFASAILLAFLVVVVKLYQSNREKNKLILRENNRMRAELEKLTSEVNEQGEDKINLANYNLTDRQIDIVNLVKLGKTNKEIGEKLYISENTVKYHLKIIYSNLGIENRWNLRESLQESLS</sequence>
<dbReference type="SMART" id="SM00421">
    <property type="entry name" value="HTH_LUXR"/>
    <property type="match status" value="1"/>
</dbReference>
<dbReference type="STRING" id="619805.SAMN05660477_01444"/>
<dbReference type="EMBL" id="FUYZ01000003">
    <property type="protein sequence ID" value="SKB83779.1"/>
    <property type="molecule type" value="Genomic_DNA"/>
</dbReference>
<dbReference type="InterPro" id="IPR000792">
    <property type="entry name" value="Tscrpt_reg_LuxR_C"/>
</dbReference>
<dbReference type="OrthoDB" id="9797341at2"/>
<accession>A0A1T5EIS3</accession>
<keyword evidence="5" id="KW-0812">Transmembrane</keyword>
<keyword evidence="2" id="KW-0238">DNA-binding</keyword>
<evidence type="ECO:0000313" key="7">
    <source>
        <dbReference type="EMBL" id="SKB83779.1"/>
    </source>
</evidence>
<evidence type="ECO:0000259" key="6">
    <source>
        <dbReference type="PROSITE" id="PS50043"/>
    </source>
</evidence>
<dbReference type="PANTHER" id="PTHR44688:SF16">
    <property type="entry name" value="DNA-BINDING TRANSCRIPTIONAL ACTIVATOR DEVR_DOSR"/>
    <property type="match status" value="1"/>
</dbReference>
<dbReference type="PRINTS" id="PR00038">
    <property type="entry name" value="HTHLUXR"/>
</dbReference>
<feature type="coiled-coil region" evidence="4">
    <location>
        <begin position="299"/>
        <end position="326"/>
    </location>
</feature>
<keyword evidence="5" id="KW-1133">Transmembrane helix</keyword>
<evidence type="ECO:0000256" key="3">
    <source>
        <dbReference type="ARBA" id="ARBA00023163"/>
    </source>
</evidence>
<dbReference type="InterPro" id="IPR036388">
    <property type="entry name" value="WH-like_DNA-bd_sf"/>
</dbReference>
<evidence type="ECO:0000256" key="4">
    <source>
        <dbReference type="SAM" id="Coils"/>
    </source>
</evidence>
<keyword evidence="4" id="KW-0175">Coiled coil</keyword>